<sequence length="224" mass="24995">MFVSPSESSIKMLPPNVSCTESPRLSSGSFQPIPLGIPIFSIILYTDWSGNQKYKTGDQPGISYFPPSKDEVDRSKSMLRDDDDLAIARKEFDIFSYAWWGNNLNNCGSLGNNDASYRLTNVTVSPQNTPFLPHNVDKVELVSFFVVIGTFSRGPSNVRRLAVYKDGGIAWPTVIKYPAYNLKGLKDPSEGLRKHSRNLQNPFQYGDAVRTHSLKQSLLRKGGN</sequence>
<protein>
    <submittedName>
        <fullName evidence="1">No significant blast hit</fullName>
    </submittedName>
</protein>
<organism evidence="1 2">
    <name type="scientific">Ajellomyces capsulatus</name>
    <name type="common">Darling's disease fungus</name>
    <name type="synonym">Histoplasma capsulatum</name>
    <dbReference type="NCBI Taxonomy" id="5037"/>
    <lineage>
        <taxon>Eukaryota</taxon>
        <taxon>Fungi</taxon>
        <taxon>Dikarya</taxon>
        <taxon>Ascomycota</taxon>
        <taxon>Pezizomycotina</taxon>
        <taxon>Eurotiomycetes</taxon>
        <taxon>Eurotiomycetidae</taxon>
        <taxon>Onygenales</taxon>
        <taxon>Ajellomycetaceae</taxon>
        <taxon>Histoplasma</taxon>
    </lineage>
</organism>
<proteinExistence type="predicted"/>
<dbReference type="Proteomes" id="UP000663671">
    <property type="component" value="Chromosome 1"/>
</dbReference>
<accession>A0A8A1MF19</accession>
<gene>
    <name evidence="1" type="ORF">I7I51_01573</name>
</gene>
<reference evidence="1" key="1">
    <citation type="submission" date="2021-01" db="EMBL/GenBank/DDBJ databases">
        <title>Chromosome-level genome assembly of a human fungal pathogen reveals clustering of transcriptionally co-regulated genes.</title>
        <authorList>
            <person name="Voorhies M."/>
            <person name="Cohen S."/>
            <person name="Shea T.P."/>
            <person name="Petrus S."/>
            <person name="Munoz J.F."/>
            <person name="Poplawski S."/>
            <person name="Goldman W.E."/>
            <person name="Michael T."/>
            <person name="Cuomo C.A."/>
            <person name="Sil A."/>
            <person name="Beyhan S."/>
        </authorList>
    </citation>
    <scope>NUCLEOTIDE SEQUENCE</scope>
    <source>
        <strain evidence="1">WU24</strain>
    </source>
</reference>
<name>A0A8A1MF19_AJECA</name>
<dbReference type="AlphaFoldDB" id="A0A8A1MF19"/>
<evidence type="ECO:0000313" key="1">
    <source>
        <dbReference type="EMBL" id="QSS64505.1"/>
    </source>
</evidence>
<dbReference type="EMBL" id="CP069114">
    <property type="protein sequence ID" value="QSS64505.1"/>
    <property type="molecule type" value="Genomic_DNA"/>
</dbReference>
<evidence type="ECO:0000313" key="2">
    <source>
        <dbReference type="Proteomes" id="UP000663671"/>
    </source>
</evidence>
<dbReference type="VEuPathDB" id="FungiDB:I7I51_01573"/>